<dbReference type="AlphaFoldDB" id="R6V0D9"/>
<name>R6V0D9_9BACT</name>
<accession>R6V0D9</accession>
<comment type="caution">
    <text evidence="2">The sequence shown here is derived from an EMBL/GenBank/DDBJ whole genome shotgun (WGS) entry which is preliminary data.</text>
</comment>
<proteinExistence type="predicted"/>
<feature type="transmembrane region" description="Helical" evidence="1">
    <location>
        <begin position="54"/>
        <end position="73"/>
    </location>
</feature>
<keyword evidence="1" id="KW-1133">Transmembrane helix</keyword>
<dbReference type="Proteomes" id="UP000017938">
    <property type="component" value="Unassembled WGS sequence"/>
</dbReference>
<dbReference type="EMBL" id="CBFW010000358">
    <property type="protein sequence ID" value="CDC76262.1"/>
    <property type="molecule type" value="Genomic_DNA"/>
</dbReference>
<keyword evidence="1" id="KW-0812">Transmembrane</keyword>
<keyword evidence="1" id="KW-0472">Membrane</keyword>
<reference evidence="2" key="1">
    <citation type="submission" date="2012-11" db="EMBL/GenBank/DDBJ databases">
        <title>Dependencies among metagenomic species, viruses, plasmids and units of genetic variation.</title>
        <authorList>
            <person name="Nielsen H.B."/>
            <person name="Almeida M."/>
            <person name="Juncker A.S."/>
            <person name="Rasmussen S."/>
            <person name="Li J."/>
            <person name="Sunagawa S."/>
            <person name="Plichta D."/>
            <person name="Gautier L."/>
            <person name="Le Chatelier E."/>
            <person name="Peletier E."/>
            <person name="Bonde I."/>
            <person name="Nielsen T."/>
            <person name="Manichanh C."/>
            <person name="Arumugam M."/>
            <person name="Batto J."/>
            <person name="Santos M.B.Q.D."/>
            <person name="Blom N."/>
            <person name="Borruel N."/>
            <person name="Burgdorf K.S."/>
            <person name="Boumezbeur F."/>
            <person name="Casellas F."/>
            <person name="Dore J."/>
            <person name="Guarner F."/>
            <person name="Hansen T."/>
            <person name="Hildebrand F."/>
            <person name="Kaas R.S."/>
            <person name="Kennedy S."/>
            <person name="Kristiansen K."/>
            <person name="Kultima J.R."/>
            <person name="Leonard P."/>
            <person name="Levenez F."/>
            <person name="Lund O."/>
            <person name="Moumen B."/>
            <person name="Le Paslier D."/>
            <person name="Pons N."/>
            <person name="Pedersen O."/>
            <person name="Prifti E."/>
            <person name="Qin J."/>
            <person name="Raes J."/>
            <person name="Tap J."/>
            <person name="Tims S."/>
            <person name="Ussery D.W."/>
            <person name="Yamada T."/>
            <person name="MetaHit consortium"/>
            <person name="Renault P."/>
            <person name="Sicheritz-Ponten T."/>
            <person name="Bork P."/>
            <person name="Wang J."/>
            <person name="Brunak S."/>
            <person name="Ehrlich S.D."/>
        </authorList>
    </citation>
    <scope>NUCLEOTIDE SEQUENCE [LARGE SCALE GENOMIC DNA]</scope>
</reference>
<sequence>MKVKLIQAIYYSIQYLTFALSLLGVCSWIRSIVEKNARKKGITLRHYSFADFIPAHKFFLSIIALCLVLTLLTSPTFHDIVGYHNPWLEPDGEYKYYGVIEGRHREVKIRVNHHKIYLIYAMSPHNNSQIRLGYQPLSSENTWSSLGKKDSYLTAKIVSSPDNTVYNAWYCFALLFVRELGLLYIYCNLRARTLGHFGYWTNEKKRS</sequence>
<feature type="transmembrane region" description="Helical" evidence="1">
    <location>
        <begin position="12"/>
        <end position="33"/>
    </location>
</feature>
<protein>
    <submittedName>
        <fullName evidence="2">Uncharacterized protein</fullName>
    </submittedName>
</protein>
<evidence type="ECO:0000313" key="3">
    <source>
        <dbReference type="Proteomes" id="UP000017938"/>
    </source>
</evidence>
<evidence type="ECO:0000313" key="2">
    <source>
        <dbReference type="EMBL" id="CDC76262.1"/>
    </source>
</evidence>
<gene>
    <name evidence="2" type="ORF">BN580_02100</name>
</gene>
<organism evidence="2 3">
    <name type="scientific">Candidatus Colimorpha enterica</name>
    <dbReference type="NCBI Taxonomy" id="3083063"/>
    <lineage>
        <taxon>Bacteria</taxon>
        <taxon>Pseudomonadati</taxon>
        <taxon>Bacteroidota</taxon>
        <taxon>Bacteroidia</taxon>
        <taxon>Bacteroidales</taxon>
        <taxon>Candidatus Colimorpha</taxon>
    </lineage>
</organism>
<feature type="transmembrane region" description="Helical" evidence="1">
    <location>
        <begin position="167"/>
        <end position="187"/>
    </location>
</feature>
<evidence type="ECO:0000256" key="1">
    <source>
        <dbReference type="SAM" id="Phobius"/>
    </source>
</evidence>